<dbReference type="Proteomes" id="UP000019402">
    <property type="component" value="Unassembled WGS sequence"/>
</dbReference>
<evidence type="ECO:0000256" key="5">
    <source>
        <dbReference type="ARBA" id="ARBA00023065"/>
    </source>
</evidence>
<dbReference type="OrthoDB" id="5294255at2"/>
<dbReference type="STRING" id="869213.GCA_000517085_03569"/>
<dbReference type="eggNOG" id="COG0355">
    <property type="taxonomic scope" value="Bacteria"/>
</dbReference>
<dbReference type="SUPFAM" id="SSF51344">
    <property type="entry name" value="Epsilon subunit of F1F0-ATP synthase N-terminal domain"/>
    <property type="match status" value="1"/>
</dbReference>
<comment type="subcellular location">
    <subcellularLocation>
        <location evidence="2">Endomembrane system</location>
        <topology evidence="2">Peripheral membrane protein</topology>
    </subcellularLocation>
</comment>
<accession>W7YGS6</accession>
<dbReference type="PANTHER" id="PTHR13822:SF10">
    <property type="entry name" value="ATP SYNTHASE EPSILON CHAIN, CHLOROPLASTIC"/>
    <property type="match status" value="1"/>
</dbReference>
<keyword evidence="7 9" id="KW-0139">CF(1)</keyword>
<comment type="similarity">
    <text evidence="3 9">Belongs to the ATPase epsilon chain family.</text>
</comment>
<feature type="domain" description="ATP synthase F1 complex delta/epsilon subunit N-terminal" evidence="10">
    <location>
        <begin position="4"/>
        <end position="81"/>
    </location>
</feature>
<dbReference type="GO" id="GO:0012505">
    <property type="term" value="C:endomembrane system"/>
    <property type="evidence" value="ECO:0007669"/>
    <property type="project" value="UniProtKB-SubCell"/>
</dbReference>
<dbReference type="GO" id="GO:0045259">
    <property type="term" value="C:proton-transporting ATP synthase complex"/>
    <property type="evidence" value="ECO:0007669"/>
    <property type="project" value="UniProtKB-KW"/>
</dbReference>
<keyword evidence="6" id="KW-0472">Membrane</keyword>
<dbReference type="InterPro" id="IPR020546">
    <property type="entry name" value="ATP_synth_F1_dsu/esu_N"/>
</dbReference>
<dbReference type="Gene3D" id="2.60.15.10">
    <property type="entry name" value="F0F1 ATP synthase delta/epsilon subunit, N-terminal"/>
    <property type="match status" value="1"/>
</dbReference>
<evidence type="ECO:0000259" key="10">
    <source>
        <dbReference type="Pfam" id="PF02823"/>
    </source>
</evidence>
<evidence type="ECO:0000256" key="8">
    <source>
        <dbReference type="ARBA" id="ARBA00023310"/>
    </source>
</evidence>
<dbReference type="Pfam" id="PF02823">
    <property type="entry name" value="ATP-synt_DE_N"/>
    <property type="match status" value="1"/>
</dbReference>
<dbReference type="NCBIfam" id="TIGR01216">
    <property type="entry name" value="ATP_synt_epsi"/>
    <property type="match status" value="1"/>
</dbReference>
<evidence type="ECO:0000256" key="3">
    <source>
        <dbReference type="ARBA" id="ARBA00005712"/>
    </source>
</evidence>
<name>W7YGS6_9BACT</name>
<comment type="caution">
    <text evidence="11">The sequence shown here is derived from an EMBL/GenBank/DDBJ whole genome shotgun (WGS) entry which is preliminary data.</text>
</comment>
<comment type="subunit">
    <text evidence="9">F-type ATPases have 2 components, CF(1) - the catalytic core - and CF(0) - the membrane proton channel. CF(1) has five subunits: alpha(3), beta(3), gamma(1), delta(1), epsilon(1). CF(0) has three main subunits: a, b and c.</text>
</comment>
<protein>
    <submittedName>
        <fullName evidence="11">F-ATPase epsilon subunit</fullName>
    </submittedName>
</protein>
<evidence type="ECO:0000256" key="2">
    <source>
        <dbReference type="ARBA" id="ARBA00004184"/>
    </source>
</evidence>
<dbReference type="PANTHER" id="PTHR13822">
    <property type="entry name" value="ATP SYNTHASE DELTA/EPSILON CHAIN"/>
    <property type="match status" value="1"/>
</dbReference>
<evidence type="ECO:0000256" key="4">
    <source>
        <dbReference type="ARBA" id="ARBA00022448"/>
    </source>
</evidence>
<evidence type="ECO:0000313" key="11">
    <source>
        <dbReference type="EMBL" id="GAF01819.1"/>
    </source>
</evidence>
<reference evidence="11 12" key="1">
    <citation type="journal article" date="2014" name="Genome Announc.">
        <title>Draft Genome Sequence of Cytophaga fermentans JCM 21142T, a Facultative Anaerobe Isolated from Marine Mud.</title>
        <authorList>
            <person name="Starns D."/>
            <person name="Oshima K."/>
            <person name="Suda W."/>
            <person name="Iino T."/>
            <person name="Yuki M."/>
            <person name="Inoue J."/>
            <person name="Kitamura K."/>
            <person name="Iida T."/>
            <person name="Darby A."/>
            <person name="Hattori M."/>
            <person name="Ohkuma M."/>
        </authorList>
    </citation>
    <scope>NUCLEOTIDE SEQUENCE [LARGE SCALE GENOMIC DNA]</scope>
    <source>
        <strain evidence="11 12">JCM 21142</strain>
    </source>
</reference>
<dbReference type="InterPro" id="IPR001469">
    <property type="entry name" value="ATP_synth_F1_dsu/esu"/>
</dbReference>
<dbReference type="GO" id="GO:0046933">
    <property type="term" value="F:proton-transporting ATP synthase activity, rotational mechanism"/>
    <property type="evidence" value="ECO:0007669"/>
    <property type="project" value="InterPro"/>
</dbReference>
<evidence type="ECO:0000256" key="9">
    <source>
        <dbReference type="RuleBase" id="RU003656"/>
    </source>
</evidence>
<dbReference type="InterPro" id="IPR036771">
    <property type="entry name" value="ATPsynth_dsu/esu_N"/>
</dbReference>
<dbReference type="AlphaFoldDB" id="W7YGS6"/>
<keyword evidence="4 9" id="KW-0813">Transport</keyword>
<evidence type="ECO:0000256" key="1">
    <source>
        <dbReference type="ARBA" id="ARBA00003543"/>
    </source>
</evidence>
<dbReference type="EMBL" id="BAMD01000003">
    <property type="protein sequence ID" value="GAF01819.1"/>
    <property type="molecule type" value="Genomic_DNA"/>
</dbReference>
<evidence type="ECO:0000256" key="6">
    <source>
        <dbReference type="ARBA" id="ARBA00023136"/>
    </source>
</evidence>
<keyword evidence="8 9" id="KW-0066">ATP synthesis</keyword>
<dbReference type="CDD" id="cd12152">
    <property type="entry name" value="F1-ATPase_delta"/>
    <property type="match status" value="1"/>
</dbReference>
<dbReference type="RefSeq" id="WP_027472956.1">
    <property type="nucleotide sequence ID" value="NZ_BAMD01000003.1"/>
</dbReference>
<keyword evidence="5 9" id="KW-0406">Ion transport</keyword>
<keyword evidence="12" id="KW-1185">Reference proteome</keyword>
<sequence length="85" mass="9388">MKDLNLQIITPEKILFSADVGFIQLPGFNGSFTVLKDHAPIVSTLVPGKIRIFAKDGKEHFFNCNGGVFECKNNKASILMSSMKE</sequence>
<proteinExistence type="inferred from homology"/>
<evidence type="ECO:0000256" key="7">
    <source>
        <dbReference type="ARBA" id="ARBA00023196"/>
    </source>
</evidence>
<comment type="function">
    <text evidence="1">Produces ATP from ADP in the presence of a proton gradient across the membrane.</text>
</comment>
<gene>
    <name evidence="11" type="ORF">JCM21142_436</name>
</gene>
<organism evidence="11 12">
    <name type="scientific">Saccharicrinis fermentans DSM 9555 = JCM 21142</name>
    <dbReference type="NCBI Taxonomy" id="869213"/>
    <lineage>
        <taxon>Bacteria</taxon>
        <taxon>Pseudomonadati</taxon>
        <taxon>Bacteroidota</taxon>
        <taxon>Bacteroidia</taxon>
        <taxon>Marinilabiliales</taxon>
        <taxon>Marinilabiliaceae</taxon>
        <taxon>Saccharicrinis</taxon>
    </lineage>
</organism>
<evidence type="ECO:0000313" key="12">
    <source>
        <dbReference type="Proteomes" id="UP000019402"/>
    </source>
</evidence>